<dbReference type="InterPro" id="IPR002110">
    <property type="entry name" value="Ankyrin_rpt"/>
</dbReference>
<evidence type="ECO:0000256" key="3">
    <source>
        <dbReference type="PROSITE-ProRule" id="PRU00023"/>
    </source>
</evidence>
<feature type="region of interest" description="Disordered" evidence="4">
    <location>
        <begin position="269"/>
        <end position="293"/>
    </location>
</feature>
<comment type="caution">
    <text evidence="5">The sequence shown here is derived from an EMBL/GenBank/DDBJ whole genome shotgun (WGS) entry which is preliminary data.</text>
</comment>
<dbReference type="PROSITE" id="PS50088">
    <property type="entry name" value="ANK_REPEAT"/>
    <property type="match status" value="5"/>
</dbReference>
<evidence type="ECO:0000313" key="6">
    <source>
        <dbReference type="Proteomes" id="UP000232323"/>
    </source>
</evidence>
<sequence>MMPLHIAAEYGQVEMVQYLMKKHIDLDAGDNFRVTPVHLAAIEGYAQVVKLLMQHNAVINAQDVEGDLPLHWAATKGHCDVIKILIEGGCKVDPLNSSKWTPLHRAAYNGRKAAAVLLVKLGASLRAKNKEGNTALHLACFMNHLGVIEQLVFAGASLEDQNLQGQTPCDLCITDGAKEIFEGFGVRPTATASQSLLTSSTANISVAAHSHSAGPAVAAVVVDMSLVSLPPAVTTYGEISYSSIDTKIPVNQDPPHVLPKTDKVNVDEDDFPEVHSPAAKRAEEAAAAAAEKPAHPSLYPSAFLREIHRDDGKLGNANPYECFLLGPNDGNRSSRALGGEVPPLSPLAGPARGVLIPANDEDEPQVASMMIDSYQDVIRVDNRRRAADLAATVSLTPSKHPMSANKKFLSKYNLANHGLFAP</sequence>
<feature type="repeat" description="ANK" evidence="3">
    <location>
        <begin position="131"/>
        <end position="163"/>
    </location>
</feature>
<evidence type="ECO:0000256" key="1">
    <source>
        <dbReference type="ARBA" id="ARBA00022737"/>
    </source>
</evidence>
<evidence type="ECO:0000313" key="5">
    <source>
        <dbReference type="EMBL" id="GAX84557.1"/>
    </source>
</evidence>
<dbReference type="Pfam" id="PF00023">
    <property type="entry name" value="Ank"/>
    <property type="match status" value="1"/>
</dbReference>
<dbReference type="Pfam" id="PF13637">
    <property type="entry name" value="Ank_4"/>
    <property type="match status" value="1"/>
</dbReference>
<dbReference type="SMART" id="SM00248">
    <property type="entry name" value="ANK"/>
    <property type="match status" value="5"/>
</dbReference>
<dbReference type="EMBL" id="BEGY01000128">
    <property type="protein sequence ID" value="GAX84557.1"/>
    <property type="molecule type" value="Genomic_DNA"/>
</dbReference>
<dbReference type="AlphaFoldDB" id="A0A250XNA7"/>
<dbReference type="STRING" id="1157962.A0A250XNA7"/>
<dbReference type="InterPro" id="IPR036770">
    <property type="entry name" value="Ankyrin_rpt-contain_sf"/>
</dbReference>
<protein>
    <submittedName>
        <fullName evidence="5">Uncharacterized protein</fullName>
    </submittedName>
</protein>
<keyword evidence="6" id="KW-1185">Reference proteome</keyword>
<proteinExistence type="predicted"/>
<name>A0A250XNA7_9CHLO</name>
<dbReference type="PROSITE" id="PS50297">
    <property type="entry name" value="ANK_REP_REGION"/>
    <property type="match status" value="5"/>
</dbReference>
<accession>A0A250XNA7</accession>
<evidence type="ECO:0000256" key="2">
    <source>
        <dbReference type="ARBA" id="ARBA00023043"/>
    </source>
</evidence>
<evidence type="ECO:0000256" key="4">
    <source>
        <dbReference type="SAM" id="MobiDB-lite"/>
    </source>
</evidence>
<dbReference type="Pfam" id="PF12796">
    <property type="entry name" value="Ank_2"/>
    <property type="match status" value="1"/>
</dbReference>
<organism evidence="5 6">
    <name type="scientific">Chlamydomonas eustigma</name>
    <dbReference type="NCBI Taxonomy" id="1157962"/>
    <lineage>
        <taxon>Eukaryota</taxon>
        <taxon>Viridiplantae</taxon>
        <taxon>Chlorophyta</taxon>
        <taxon>core chlorophytes</taxon>
        <taxon>Chlorophyceae</taxon>
        <taxon>CS clade</taxon>
        <taxon>Chlamydomonadales</taxon>
        <taxon>Chlamydomonadaceae</taxon>
        <taxon>Chlamydomonas</taxon>
    </lineage>
</organism>
<reference evidence="5 6" key="1">
    <citation type="submission" date="2017-08" db="EMBL/GenBank/DDBJ databases">
        <title>Acidophilic green algal genome provides insights into adaptation to an acidic environment.</title>
        <authorList>
            <person name="Hirooka S."/>
            <person name="Hirose Y."/>
            <person name="Kanesaki Y."/>
            <person name="Higuchi S."/>
            <person name="Fujiwara T."/>
            <person name="Onuma R."/>
            <person name="Era A."/>
            <person name="Ohbayashi R."/>
            <person name="Uzuka A."/>
            <person name="Nozaki H."/>
            <person name="Yoshikawa H."/>
            <person name="Miyagishima S.Y."/>
        </authorList>
    </citation>
    <scope>NUCLEOTIDE SEQUENCE [LARGE SCALE GENOMIC DNA]</scope>
    <source>
        <strain evidence="5 6">NIES-2499</strain>
    </source>
</reference>
<dbReference type="Gene3D" id="1.25.40.20">
    <property type="entry name" value="Ankyrin repeat-containing domain"/>
    <property type="match status" value="2"/>
</dbReference>
<keyword evidence="1" id="KW-0677">Repeat</keyword>
<feature type="repeat" description="ANK" evidence="3">
    <location>
        <begin position="1"/>
        <end position="31"/>
    </location>
</feature>
<gene>
    <name evidence="5" type="ORF">CEUSTIGMA_g11978.t1</name>
</gene>
<feature type="repeat" description="ANK" evidence="3">
    <location>
        <begin position="65"/>
        <end position="97"/>
    </location>
</feature>
<feature type="repeat" description="ANK" evidence="3">
    <location>
        <begin position="32"/>
        <end position="64"/>
    </location>
</feature>
<dbReference type="Proteomes" id="UP000232323">
    <property type="component" value="Unassembled WGS sequence"/>
</dbReference>
<dbReference type="SUPFAM" id="SSF48403">
    <property type="entry name" value="Ankyrin repeat"/>
    <property type="match status" value="1"/>
</dbReference>
<dbReference type="OrthoDB" id="20872at2759"/>
<dbReference type="PANTHER" id="PTHR24171">
    <property type="entry name" value="ANKYRIN REPEAT DOMAIN-CONTAINING PROTEIN 39-RELATED"/>
    <property type="match status" value="1"/>
</dbReference>
<keyword evidence="2 3" id="KW-0040">ANK repeat</keyword>
<feature type="repeat" description="ANK" evidence="3">
    <location>
        <begin position="98"/>
        <end position="130"/>
    </location>
</feature>